<feature type="transmembrane region" description="Helical" evidence="7">
    <location>
        <begin position="186"/>
        <end position="213"/>
    </location>
</feature>
<feature type="transmembrane region" description="Helical" evidence="7">
    <location>
        <begin position="20"/>
        <end position="43"/>
    </location>
</feature>
<accession>A0A6L9S8F3</accession>
<dbReference type="Pfam" id="PF00528">
    <property type="entry name" value="BPD_transp_1"/>
    <property type="match status" value="1"/>
</dbReference>
<dbReference type="PROSITE" id="PS50928">
    <property type="entry name" value="ABC_TM1"/>
    <property type="match status" value="1"/>
</dbReference>
<reference evidence="9 10" key="1">
    <citation type="submission" date="2020-02" db="EMBL/GenBank/DDBJ databases">
        <authorList>
            <person name="Li X.-J."/>
            <person name="Han X.-M."/>
        </authorList>
    </citation>
    <scope>NUCLEOTIDE SEQUENCE [LARGE SCALE GENOMIC DNA]</scope>
    <source>
        <strain evidence="9 10">CCTCC AB 2017055</strain>
    </source>
</reference>
<evidence type="ECO:0000313" key="10">
    <source>
        <dbReference type="Proteomes" id="UP000475214"/>
    </source>
</evidence>
<feature type="transmembrane region" description="Helical" evidence="7">
    <location>
        <begin position="108"/>
        <end position="129"/>
    </location>
</feature>
<proteinExistence type="inferred from homology"/>
<name>A0A6L9S8F3_9ACTN</name>
<evidence type="ECO:0000256" key="3">
    <source>
        <dbReference type="ARBA" id="ARBA00022475"/>
    </source>
</evidence>
<dbReference type="Gene3D" id="1.10.3720.10">
    <property type="entry name" value="MetI-like"/>
    <property type="match status" value="1"/>
</dbReference>
<dbReference type="PANTHER" id="PTHR30151">
    <property type="entry name" value="ALKANE SULFONATE ABC TRANSPORTER-RELATED, MEMBRANE SUBUNIT"/>
    <property type="match status" value="1"/>
</dbReference>
<dbReference type="SUPFAM" id="SSF161098">
    <property type="entry name" value="MetI-like"/>
    <property type="match status" value="1"/>
</dbReference>
<organism evidence="9 10">
    <name type="scientific">Phytoactinopolyspora halotolerans</name>
    <dbReference type="NCBI Taxonomy" id="1981512"/>
    <lineage>
        <taxon>Bacteria</taxon>
        <taxon>Bacillati</taxon>
        <taxon>Actinomycetota</taxon>
        <taxon>Actinomycetes</taxon>
        <taxon>Jiangellales</taxon>
        <taxon>Jiangellaceae</taxon>
        <taxon>Phytoactinopolyspora</taxon>
    </lineage>
</organism>
<evidence type="ECO:0000256" key="5">
    <source>
        <dbReference type="ARBA" id="ARBA00022989"/>
    </source>
</evidence>
<comment type="caution">
    <text evidence="9">The sequence shown here is derived from an EMBL/GenBank/DDBJ whole genome shotgun (WGS) entry which is preliminary data.</text>
</comment>
<keyword evidence="2 7" id="KW-0813">Transport</keyword>
<dbReference type="CDD" id="cd06261">
    <property type="entry name" value="TM_PBP2"/>
    <property type="match status" value="1"/>
</dbReference>
<dbReference type="InterPro" id="IPR035906">
    <property type="entry name" value="MetI-like_sf"/>
</dbReference>
<evidence type="ECO:0000256" key="6">
    <source>
        <dbReference type="ARBA" id="ARBA00023136"/>
    </source>
</evidence>
<evidence type="ECO:0000313" key="9">
    <source>
        <dbReference type="EMBL" id="NEE01327.1"/>
    </source>
</evidence>
<evidence type="ECO:0000256" key="2">
    <source>
        <dbReference type="ARBA" id="ARBA00022448"/>
    </source>
</evidence>
<dbReference type="PANTHER" id="PTHR30151:SF0">
    <property type="entry name" value="ABC TRANSPORTER PERMEASE PROTEIN MJ0413-RELATED"/>
    <property type="match status" value="1"/>
</dbReference>
<evidence type="ECO:0000256" key="1">
    <source>
        <dbReference type="ARBA" id="ARBA00004651"/>
    </source>
</evidence>
<comment type="similarity">
    <text evidence="7">Belongs to the binding-protein-dependent transport system permease family.</text>
</comment>
<feature type="transmembrane region" description="Helical" evidence="7">
    <location>
        <begin position="70"/>
        <end position="96"/>
    </location>
</feature>
<evidence type="ECO:0000259" key="8">
    <source>
        <dbReference type="PROSITE" id="PS50928"/>
    </source>
</evidence>
<keyword evidence="6 7" id="KW-0472">Membrane</keyword>
<keyword evidence="4 7" id="KW-0812">Transmembrane</keyword>
<dbReference type="AlphaFoldDB" id="A0A6L9S8F3"/>
<dbReference type="EMBL" id="JAAGOA010000009">
    <property type="protein sequence ID" value="NEE01327.1"/>
    <property type="molecule type" value="Genomic_DNA"/>
</dbReference>
<gene>
    <name evidence="9" type="ORF">G1H10_14220</name>
</gene>
<protein>
    <submittedName>
        <fullName evidence="9">ABC transporter permease subunit</fullName>
    </submittedName>
</protein>
<keyword evidence="10" id="KW-1185">Reference proteome</keyword>
<dbReference type="GO" id="GO:0055085">
    <property type="term" value="P:transmembrane transport"/>
    <property type="evidence" value="ECO:0007669"/>
    <property type="project" value="InterPro"/>
</dbReference>
<dbReference type="RefSeq" id="WP_163738743.1">
    <property type="nucleotide sequence ID" value="NZ_JAAGOA010000009.1"/>
</dbReference>
<comment type="subcellular location">
    <subcellularLocation>
        <location evidence="1 7">Cell membrane</location>
        <topology evidence="1 7">Multi-pass membrane protein</topology>
    </subcellularLocation>
</comment>
<evidence type="ECO:0000256" key="7">
    <source>
        <dbReference type="RuleBase" id="RU363032"/>
    </source>
</evidence>
<keyword evidence="5 7" id="KW-1133">Transmembrane helix</keyword>
<dbReference type="InterPro" id="IPR000515">
    <property type="entry name" value="MetI-like"/>
</dbReference>
<feature type="transmembrane region" description="Helical" evidence="7">
    <location>
        <begin position="135"/>
        <end position="156"/>
    </location>
</feature>
<dbReference type="GO" id="GO:0005886">
    <property type="term" value="C:plasma membrane"/>
    <property type="evidence" value="ECO:0007669"/>
    <property type="project" value="UniProtKB-SubCell"/>
</dbReference>
<feature type="transmembrane region" description="Helical" evidence="7">
    <location>
        <begin position="233"/>
        <end position="261"/>
    </location>
</feature>
<feature type="domain" description="ABC transmembrane type-1" evidence="8">
    <location>
        <begin position="71"/>
        <end position="255"/>
    </location>
</feature>
<dbReference type="Proteomes" id="UP000475214">
    <property type="component" value="Unassembled WGS sequence"/>
</dbReference>
<keyword evidence="3" id="KW-1003">Cell membrane</keyword>
<sequence length="271" mass="29086">MSQVVVNRHPRGTLSRQAELTLGAVGLAGLILLWQVASVASLLSERVVPAPTDVAGALGRLSVTADFWGAVWATVSITVIAMVVILLIAVPTAMAIHASRFVEHSTWFLIEFLKPIPGVALIPLALLLWGPTDGVKLFLIVFGSLWPMLTQLVYGLREIPGLALEMARVYRFGFWQRIHRITIPSVLPFTLTGLRISVTIALIIAIVTEYIVGMSGLGSLLALAQLNGVVDQAFALLLVSGLLGLGFSGSVAALSGPLLFWHPSQRERRNG</sequence>
<evidence type="ECO:0000256" key="4">
    <source>
        <dbReference type="ARBA" id="ARBA00022692"/>
    </source>
</evidence>